<dbReference type="GO" id="GO:0007064">
    <property type="term" value="P:mitotic sister chromatid cohesion"/>
    <property type="evidence" value="ECO:0007669"/>
    <property type="project" value="InterPro"/>
</dbReference>
<keyword evidence="9" id="KW-1185">Reference proteome</keyword>
<dbReference type="GO" id="GO:0005634">
    <property type="term" value="C:nucleus"/>
    <property type="evidence" value="ECO:0007669"/>
    <property type="project" value="UniProtKB-SubCell"/>
</dbReference>
<gene>
    <name evidence="8" type="ORF">RI543_001494</name>
</gene>
<sequence>MNLQQWYSLALEYINAAHENSELVKNSKQVEQYYQLIDLAIHILMSLKDSGKWSLTIKQDLCITMRLVNLLLEETLNIDMAENYLSSLLERLQNQPMDLTIWNYQNLIQYWLLYEIPIRRNTNFHLRIALHNYQDLLSNQVDYKNENSWFSVNAELNTYYSKIWPSIFEYVASQLYCRLRKYKSAQRKLESLIKNTNLKMMYPQWYVFLFIKYIALLLGQRLSIPDNIWSQLTNDELFNNCSIIGPILYSWKLLLQLCIMINKDFNITDILKEFKVLFQDYKEQLSLNDDLDIMIFKISLDDDNDSDVSDQKFILKFRFDSFLTYKDIKLILLLLQSVSYLVNCYDKNAQFSIKFLPKVENSLKMILQDGVCSNSSSQSKELKSLLKQDTVLQWYNNILEYCKFYQVWEKMLLSSPDASSSMSELVSMEDSATKNNFICIKSIPLHPFYKDIIKTIRKQIDLPFTLNNNNYDHDLQINEILNDYNKMIKNKVTSIEIKLISLLNSYILVVSKISNESDSIPFQDKSMQSYITQTNELWSQIITIYQEKSENNGNNNNDRIDIKENMVWDCTIVIIWIITHFEPFTWNPLPSNDKERNEYLKRLKKYYINNKIINHNNDGGDNINLKNQYILKKSMLLRILINYLGGKLFETDLEVLCQISLKCFKFAKQDRHLINIRYIIGLWHLMNCTVAMKPKEVAYTTAKLNQLVQQMLNS</sequence>
<evidence type="ECO:0000256" key="3">
    <source>
        <dbReference type="ARBA" id="ARBA00022618"/>
    </source>
</evidence>
<keyword evidence="7" id="KW-0131">Cell cycle</keyword>
<protein>
    <submittedName>
        <fullName evidence="8">Uncharacterized protein</fullName>
    </submittedName>
</protein>
<name>A0AAN7WID3_9SACH</name>
<keyword evidence="6" id="KW-0539">Nucleus</keyword>
<evidence type="ECO:0000256" key="4">
    <source>
        <dbReference type="ARBA" id="ARBA00022776"/>
    </source>
</evidence>
<accession>A0AAN7WID3</accession>
<dbReference type="GO" id="GO:0007059">
    <property type="term" value="P:chromosome segregation"/>
    <property type="evidence" value="ECO:0007669"/>
    <property type="project" value="UniProtKB-KW"/>
</dbReference>
<dbReference type="GO" id="GO:0051301">
    <property type="term" value="P:cell division"/>
    <property type="evidence" value="ECO:0007669"/>
    <property type="project" value="UniProtKB-KW"/>
</dbReference>
<evidence type="ECO:0000313" key="9">
    <source>
        <dbReference type="Proteomes" id="UP001306508"/>
    </source>
</evidence>
<evidence type="ECO:0000256" key="5">
    <source>
        <dbReference type="ARBA" id="ARBA00022829"/>
    </source>
</evidence>
<evidence type="ECO:0000256" key="2">
    <source>
        <dbReference type="ARBA" id="ARBA00008585"/>
    </source>
</evidence>
<evidence type="ECO:0000313" key="8">
    <source>
        <dbReference type="EMBL" id="KAK5781103.1"/>
    </source>
</evidence>
<proteinExistence type="inferred from homology"/>
<evidence type="ECO:0000256" key="1">
    <source>
        <dbReference type="ARBA" id="ARBA00004123"/>
    </source>
</evidence>
<keyword evidence="4" id="KW-0498">Mitosis</keyword>
<reference evidence="9" key="1">
    <citation type="submission" date="2023-07" db="EMBL/GenBank/DDBJ databases">
        <title>A draft genome of Kazachstania heterogenica Y-27499.</title>
        <authorList>
            <person name="Donic C."/>
            <person name="Kralova J.S."/>
            <person name="Fidel L."/>
            <person name="Ben-Dor S."/>
            <person name="Jung S."/>
        </authorList>
    </citation>
    <scope>NUCLEOTIDE SEQUENCE [LARGE SCALE GENOMIC DNA]</scope>
    <source>
        <strain evidence="9">Y27499</strain>
    </source>
</reference>
<organism evidence="8 9">
    <name type="scientific">Arxiozyma heterogenica</name>
    <dbReference type="NCBI Taxonomy" id="278026"/>
    <lineage>
        <taxon>Eukaryota</taxon>
        <taxon>Fungi</taxon>
        <taxon>Dikarya</taxon>
        <taxon>Ascomycota</taxon>
        <taxon>Saccharomycotina</taxon>
        <taxon>Saccharomycetes</taxon>
        <taxon>Saccharomycetales</taxon>
        <taxon>Saccharomycetaceae</taxon>
        <taxon>Arxiozyma</taxon>
    </lineage>
</organism>
<comment type="similarity">
    <text evidence="2">Belongs to the SCC4/mau-2 family.</text>
</comment>
<evidence type="ECO:0000256" key="7">
    <source>
        <dbReference type="ARBA" id="ARBA00023306"/>
    </source>
</evidence>
<keyword evidence="3" id="KW-0132">Cell division</keyword>
<dbReference type="Pfam" id="PF10345">
    <property type="entry name" value="Cohesin_load"/>
    <property type="match status" value="2"/>
</dbReference>
<evidence type="ECO:0000256" key="6">
    <source>
        <dbReference type="ARBA" id="ARBA00023242"/>
    </source>
</evidence>
<comment type="subcellular location">
    <subcellularLocation>
        <location evidence="1">Nucleus</location>
    </subcellularLocation>
</comment>
<dbReference type="AlphaFoldDB" id="A0AAN7WID3"/>
<comment type="caution">
    <text evidence="8">The sequence shown here is derived from an EMBL/GenBank/DDBJ whole genome shotgun (WGS) entry which is preliminary data.</text>
</comment>
<dbReference type="Proteomes" id="UP001306508">
    <property type="component" value="Unassembled WGS sequence"/>
</dbReference>
<dbReference type="EMBL" id="JAWIZZ010000038">
    <property type="protein sequence ID" value="KAK5781103.1"/>
    <property type="molecule type" value="Genomic_DNA"/>
</dbReference>
<dbReference type="InterPro" id="IPR019440">
    <property type="entry name" value="MAU2"/>
</dbReference>
<keyword evidence="5" id="KW-0159">Chromosome partition</keyword>